<feature type="domain" description="Transcriptional repressor PaaX-like central Cas2-like" evidence="3">
    <location>
        <begin position="81"/>
        <end position="156"/>
    </location>
</feature>
<dbReference type="PANTHER" id="PTHR30319">
    <property type="entry name" value="PHENYLACETIC ACID REGULATOR-RELATED TRANSCRIPTIONAL REPRESSOR"/>
    <property type="match status" value="1"/>
</dbReference>
<dbReference type="InterPro" id="IPR012906">
    <property type="entry name" value="PaaX-like_N"/>
</dbReference>
<dbReference type="Proteomes" id="UP000470246">
    <property type="component" value="Unassembled WGS sequence"/>
</dbReference>
<evidence type="ECO:0000259" key="2">
    <source>
        <dbReference type="Pfam" id="PF08223"/>
    </source>
</evidence>
<protein>
    <submittedName>
        <fullName evidence="4">PaaX family transcriptional regulator</fullName>
    </submittedName>
</protein>
<dbReference type="EMBL" id="JAAGWF010000005">
    <property type="protein sequence ID" value="NEK57132.1"/>
    <property type="molecule type" value="Genomic_DNA"/>
</dbReference>
<sequence>MFCGVHLTDPAVAVPTLGLIDALARVGVGEHAARSTVSRMLRRGTLERRRQGRRIVLSPTPRARAELAEGGERAWRSPVNRTWDGQWTLLGFSLPESRRADRHLLRSRLLWAGFGMLQNGLWVAPRQVDVEALLQRLDVLDHLKVFRAQVAAPTHVPDLIDDAWDVATIARGYEQFLDRWDRPDPLPGAPDDLARQLWLLAEWTLLVRSDPGLPVEYLPADWPAVRAEHVALRLRTRYEAGAAAIAAGLVERLDTPGAASR</sequence>
<evidence type="ECO:0000313" key="4">
    <source>
        <dbReference type="EMBL" id="NEK57132.1"/>
    </source>
</evidence>
<dbReference type="Pfam" id="PF07848">
    <property type="entry name" value="PaaX"/>
    <property type="match status" value="1"/>
</dbReference>
<evidence type="ECO:0000313" key="5">
    <source>
        <dbReference type="Proteomes" id="UP000470246"/>
    </source>
</evidence>
<dbReference type="GO" id="GO:0006351">
    <property type="term" value="P:DNA-templated transcription"/>
    <property type="evidence" value="ECO:0007669"/>
    <property type="project" value="InterPro"/>
</dbReference>
<evidence type="ECO:0000259" key="3">
    <source>
        <dbReference type="Pfam" id="PF20803"/>
    </source>
</evidence>
<name>A0A7K3VWY9_9ACTN</name>
<dbReference type="PANTHER" id="PTHR30319:SF1">
    <property type="entry name" value="TRANSCRIPTIONAL REPRESSOR PAAX"/>
    <property type="match status" value="1"/>
</dbReference>
<dbReference type="InterPro" id="IPR048846">
    <property type="entry name" value="PaaX-like_central"/>
</dbReference>
<dbReference type="InterPro" id="IPR036388">
    <property type="entry name" value="WH-like_DNA-bd_sf"/>
</dbReference>
<dbReference type="InterPro" id="IPR013225">
    <property type="entry name" value="PaaX_C"/>
</dbReference>
<keyword evidence="5" id="KW-1185">Reference proteome</keyword>
<dbReference type="AlphaFoldDB" id="A0A7K3VWY9"/>
<evidence type="ECO:0000259" key="1">
    <source>
        <dbReference type="Pfam" id="PF07848"/>
    </source>
</evidence>
<proteinExistence type="predicted"/>
<dbReference type="Pfam" id="PF08223">
    <property type="entry name" value="PaaX_C"/>
    <property type="match status" value="1"/>
</dbReference>
<feature type="domain" description="Transcriptional repressor PaaX-like C-terminal" evidence="2">
    <location>
        <begin position="164"/>
        <end position="246"/>
    </location>
</feature>
<feature type="domain" description="Transcriptional repressor PaaX-like N-terminal" evidence="1">
    <location>
        <begin position="13"/>
        <end position="54"/>
    </location>
</feature>
<dbReference type="PIRSF" id="PIRSF020623">
    <property type="entry name" value="PaaX"/>
    <property type="match status" value="1"/>
</dbReference>
<organism evidence="4 5">
    <name type="scientific">Geodermatophilus sabuli</name>
    <dbReference type="NCBI Taxonomy" id="1564158"/>
    <lineage>
        <taxon>Bacteria</taxon>
        <taxon>Bacillati</taxon>
        <taxon>Actinomycetota</taxon>
        <taxon>Actinomycetes</taxon>
        <taxon>Geodermatophilales</taxon>
        <taxon>Geodermatophilaceae</taxon>
        <taxon>Geodermatophilus</taxon>
    </lineage>
</organism>
<accession>A0A7K3VWY9</accession>
<dbReference type="InterPro" id="IPR011965">
    <property type="entry name" value="PaaX_trns_reg"/>
</dbReference>
<dbReference type="Gene3D" id="1.10.10.10">
    <property type="entry name" value="Winged helix-like DNA-binding domain superfamily/Winged helix DNA-binding domain"/>
    <property type="match status" value="1"/>
</dbReference>
<gene>
    <name evidence="4" type="ORF">GCU56_04495</name>
</gene>
<dbReference type="Gene3D" id="3.30.70.2650">
    <property type="match status" value="1"/>
</dbReference>
<reference evidence="4 5" key="1">
    <citation type="submission" date="2020-02" db="EMBL/GenBank/DDBJ databases">
        <title>Geodermatophilus sabuli CPCC 205279 I12A-02694.</title>
        <authorList>
            <person name="Jiang Z."/>
        </authorList>
    </citation>
    <scope>NUCLEOTIDE SEQUENCE [LARGE SCALE GENOMIC DNA]</scope>
    <source>
        <strain evidence="4 5">I12A-02694</strain>
    </source>
</reference>
<comment type="caution">
    <text evidence="4">The sequence shown here is derived from an EMBL/GenBank/DDBJ whole genome shotgun (WGS) entry which is preliminary data.</text>
</comment>
<dbReference type="Pfam" id="PF20803">
    <property type="entry name" value="PaaX_M"/>
    <property type="match status" value="1"/>
</dbReference>